<dbReference type="EMBL" id="LCBC01000010">
    <property type="protein sequence ID" value="KKS04085.1"/>
    <property type="molecule type" value="Genomic_DNA"/>
</dbReference>
<dbReference type="CDD" id="cd03809">
    <property type="entry name" value="GT4_MtfB-like"/>
    <property type="match status" value="1"/>
</dbReference>
<dbReference type="PANTHER" id="PTHR46401:SF2">
    <property type="entry name" value="GLYCOSYLTRANSFERASE WBBK-RELATED"/>
    <property type="match status" value="1"/>
</dbReference>
<dbReference type="AlphaFoldDB" id="A0A0G0VT90"/>
<evidence type="ECO:0000313" key="6">
    <source>
        <dbReference type="Proteomes" id="UP000034493"/>
    </source>
</evidence>
<sequence length="480" mass="54674">MLIGFDASRAFASEATGTENYSLNLLRSLAKIDRKNRYRVYLREGSMGPVSSFLPISAQSSFTSQPSQSSKPEALRAVGSPSSAATHRTEWPPNFEFKVVRPYRLWTQLGLALETWRNPVDILFVPAHTLPVLRRRNWEVGYRDNLTSHIKNLASHFSPLTSKRTKYVVTIHDLGVEYLPGYHQFPQRYYLDLASRYAAKRADAVIAVSKATKRDLIKQYAIATKKIFVVPEGVDRRLFRPSSKSEVQSVKSKFKIKEPYILFVGTVQPRKNLEMLIKAFSLLVGSRNKTTNYVLQTTNLLIAGKLGWDYQEILEAPKKFGVEDRVKFLGYVAREDLPSLYSGATVLAAPSLFEGFDLPILEALSCGCRVVASDIPPHREIYRKIFHFPGSIFHLSKNFPIEESKINGKWQMEYGKSRFNEAMTLVKPNDIKLWSHVLYQYISQYEISKPFTSFQKQLASKFSWEEAVKSTLAVFEGLLS</sequence>
<dbReference type="Pfam" id="PF13439">
    <property type="entry name" value="Glyco_transf_4"/>
    <property type="match status" value="1"/>
</dbReference>
<evidence type="ECO:0000256" key="2">
    <source>
        <dbReference type="SAM" id="MobiDB-lite"/>
    </source>
</evidence>
<comment type="caution">
    <text evidence="5">The sequence shown here is derived from an EMBL/GenBank/DDBJ whole genome shotgun (WGS) entry which is preliminary data.</text>
</comment>
<evidence type="ECO:0000256" key="1">
    <source>
        <dbReference type="ARBA" id="ARBA00022679"/>
    </source>
</evidence>
<dbReference type="SUPFAM" id="SSF53756">
    <property type="entry name" value="UDP-Glycosyltransferase/glycogen phosphorylase"/>
    <property type="match status" value="1"/>
</dbReference>
<dbReference type="InterPro" id="IPR028098">
    <property type="entry name" value="Glyco_trans_4-like_N"/>
</dbReference>
<protein>
    <submittedName>
        <fullName evidence="5">AprM</fullName>
    </submittedName>
</protein>
<evidence type="ECO:0000259" key="3">
    <source>
        <dbReference type="Pfam" id="PF00534"/>
    </source>
</evidence>
<dbReference type="Gene3D" id="3.40.50.2000">
    <property type="entry name" value="Glycogen Phosphorylase B"/>
    <property type="match status" value="2"/>
</dbReference>
<dbReference type="PANTHER" id="PTHR46401">
    <property type="entry name" value="GLYCOSYLTRANSFERASE WBBK-RELATED"/>
    <property type="match status" value="1"/>
</dbReference>
<evidence type="ECO:0000259" key="4">
    <source>
        <dbReference type="Pfam" id="PF13439"/>
    </source>
</evidence>
<dbReference type="GO" id="GO:0009103">
    <property type="term" value="P:lipopolysaccharide biosynthetic process"/>
    <property type="evidence" value="ECO:0007669"/>
    <property type="project" value="TreeGrafter"/>
</dbReference>
<feature type="region of interest" description="Disordered" evidence="2">
    <location>
        <begin position="63"/>
        <end position="87"/>
    </location>
</feature>
<organism evidence="5 6">
    <name type="scientific">Candidatus Curtissbacteria bacterium GW2011_GWA2_41_24</name>
    <dbReference type="NCBI Taxonomy" id="1618411"/>
    <lineage>
        <taxon>Bacteria</taxon>
        <taxon>Candidatus Curtissiibacteriota</taxon>
    </lineage>
</organism>
<feature type="domain" description="Glycosyltransferase subfamily 4-like N-terminal" evidence="4">
    <location>
        <begin position="154"/>
        <end position="236"/>
    </location>
</feature>
<name>A0A0G0VT90_9BACT</name>
<dbReference type="GO" id="GO:0016757">
    <property type="term" value="F:glycosyltransferase activity"/>
    <property type="evidence" value="ECO:0007669"/>
    <property type="project" value="InterPro"/>
</dbReference>
<dbReference type="Pfam" id="PF00534">
    <property type="entry name" value="Glycos_transf_1"/>
    <property type="match status" value="1"/>
</dbReference>
<evidence type="ECO:0000313" key="5">
    <source>
        <dbReference type="EMBL" id="KKS04085.1"/>
    </source>
</evidence>
<reference evidence="5 6" key="1">
    <citation type="journal article" date="2015" name="Nature">
        <title>rRNA introns, odd ribosomes, and small enigmatic genomes across a large radiation of phyla.</title>
        <authorList>
            <person name="Brown C.T."/>
            <person name="Hug L.A."/>
            <person name="Thomas B.C."/>
            <person name="Sharon I."/>
            <person name="Castelle C.J."/>
            <person name="Singh A."/>
            <person name="Wilkins M.J."/>
            <person name="Williams K.H."/>
            <person name="Banfield J.F."/>
        </authorList>
    </citation>
    <scope>NUCLEOTIDE SEQUENCE [LARGE SCALE GENOMIC DNA]</scope>
</reference>
<dbReference type="Proteomes" id="UP000034493">
    <property type="component" value="Unassembled WGS sequence"/>
</dbReference>
<feature type="domain" description="Glycosyl transferase family 1" evidence="3">
    <location>
        <begin position="248"/>
        <end position="383"/>
    </location>
</feature>
<gene>
    <name evidence="5" type="ORF">UU56_C0010G0016</name>
</gene>
<accession>A0A0G0VT90</accession>
<proteinExistence type="predicted"/>
<keyword evidence="1" id="KW-0808">Transferase</keyword>
<dbReference type="InterPro" id="IPR001296">
    <property type="entry name" value="Glyco_trans_1"/>
</dbReference>